<dbReference type="InterPro" id="IPR000073">
    <property type="entry name" value="AB_hydrolase_1"/>
</dbReference>
<dbReference type="SUPFAM" id="SSF53474">
    <property type="entry name" value="alpha/beta-Hydrolases"/>
    <property type="match status" value="1"/>
</dbReference>
<keyword evidence="5" id="KW-1185">Reference proteome</keyword>
<evidence type="ECO:0000256" key="2">
    <source>
        <dbReference type="ARBA" id="ARBA00022801"/>
    </source>
</evidence>
<evidence type="ECO:0000256" key="1">
    <source>
        <dbReference type="ARBA" id="ARBA00010088"/>
    </source>
</evidence>
<dbReference type="EMBL" id="JBAWTH010000055">
    <property type="protein sequence ID" value="KAL2281683.1"/>
    <property type="molecule type" value="Genomic_DNA"/>
</dbReference>
<accession>A0ABR4EH12</accession>
<dbReference type="InterPro" id="IPR029058">
    <property type="entry name" value="AB_hydrolase_fold"/>
</dbReference>
<dbReference type="Proteomes" id="UP001600888">
    <property type="component" value="Unassembled WGS sequence"/>
</dbReference>
<gene>
    <name evidence="4" type="ORF">FJTKL_11370</name>
</gene>
<name>A0ABR4EH12_9PEZI</name>
<evidence type="ECO:0000313" key="4">
    <source>
        <dbReference type="EMBL" id="KAL2281683.1"/>
    </source>
</evidence>
<reference evidence="4 5" key="1">
    <citation type="submission" date="2024-03" db="EMBL/GenBank/DDBJ databases">
        <title>A high-quality draft genome sequence of Diaporthe vaccinii, a causative agent of upright dieback and viscid rot disease in cranberry plants.</title>
        <authorList>
            <person name="Sarrasin M."/>
            <person name="Lang B.F."/>
            <person name="Burger G."/>
        </authorList>
    </citation>
    <scope>NUCLEOTIDE SEQUENCE [LARGE SCALE GENOMIC DNA]</scope>
    <source>
        <strain evidence="4 5">IS7</strain>
    </source>
</reference>
<dbReference type="PANTHER" id="PTHR43248:SF25">
    <property type="entry name" value="AB HYDROLASE-1 DOMAIN-CONTAINING PROTEIN-RELATED"/>
    <property type="match status" value="1"/>
</dbReference>
<comment type="caution">
    <text evidence="4">The sequence shown here is derived from an EMBL/GenBank/DDBJ whole genome shotgun (WGS) entry which is preliminary data.</text>
</comment>
<dbReference type="Gene3D" id="3.40.50.1820">
    <property type="entry name" value="alpha/beta hydrolase"/>
    <property type="match status" value="1"/>
</dbReference>
<dbReference type="PANTHER" id="PTHR43248">
    <property type="entry name" value="2-SUCCINYL-6-HYDROXY-2,4-CYCLOHEXADIENE-1-CARBOXYLATE SYNTHASE"/>
    <property type="match status" value="1"/>
</dbReference>
<evidence type="ECO:0000313" key="5">
    <source>
        <dbReference type="Proteomes" id="UP001600888"/>
    </source>
</evidence>
<organism evidence="4 5">
    <name type="scientific">Diaporthe vaccinii</name>
    <dbReference type="NCBI Taxonomy" id="105482"/>
    <lineage>
        <taxon>Eukaryota</taxon>
        <taxon>Fungi</taxon>
        <taxon>Dikarya</taxon>
        <taxon>Ascomycota</taxon>
        <taxon>Pezizomycotina</taxon>
        <taxon>Sordariomycetes</taxon>
        <taxon>Sordariomycetidae</taxon>
        <taxon>Diaporthales</taxon>
        <taxon>Diaporthaceae</taxon>
        <taxon>Diaporthe</taxon>
        <taxon>Diaporthe eres species complex</taxon>
    </lineage>
</organism>
<protein>
    <recommendedName>
        <fullName evidence="3">AB hydrolase-1 domain-containing protein</fullName>
    </recommendedName>
</protein>
<proteinExistence type="inferred from homology"/>
<feature type="domain" description="AB hydrolase-1" evidence="3">
    <location>
        <begin position="125"/>
        <end position="495"/>
    </location>
</feature>
<evidence type="ECO:0000259" key="3">
    <source>
        <dbReference type="Pfam" id="PF00561"/>
    </source>
</evidence>
<dbReference type="Pfam" id="PF00561">
    <property type="entry name" value="Abhydrolase_1"/>
    <property type="match status" value="1"/>
</dbReference>
<keyword evidence="2" id="KW-0378">Hydrolase</keyword>
<sequence>MSLSNMDAMDAKSPLVSPAHTRQTRQFRWKHLAWALTSSALLYTLIPHFCVSSRPVSCQERARVTYEGGSVFWEPCGEITGHLLECSDVTVPMNHFGNSSDADGREQVFTIPLIRMRAKNATENLIINPGGPGGSGVGFVYQIGDELNTILDEGYHIMSFDPRGVNGSRPKAECYPDEATRRAHSMPRSGPLSDTGDMYAWNKNFARACYDHMGEHAKYINTPQTAADMDSILDAVGQEDMIYWGFSYGTTLGQTYATMYPERSKRVVIDGVANINDTYRRLDPDQKHLSDSDRVLYGFFDECVKAGPDRCPLAPFGSTADDLQEAVLSRVDELRYEPLSVYVNSTVHGIFDYPNLLTNAIFYTLYAPKRSWAPVAGQLARFMGGNATDLWMEHGRGDVYASIGEAIRFVTFNDAKSGPEYWPQGRQDVVDEIVRVANRSLFSRIDMTGFFGRQQWIIPRTHDFVPQEKVETAHPLLILTTSYDPICPIKGAFFARDIFVGSQIIELKGYGHCSDAMPSLCVARHVKAYFDKGTVPENHTQCEVDGDYFPSRGKDDKVIEGRGLVSFNDPEMDRIHLAQSRLARKWPAW</sequence>
<comment type="similarity">
    <text evidence="1">Belongs to the peptidase S33 family.</text>
</comment>
<dbReference type="InterPro" id="IPR051601">
    <property type="entry name" value="Serine_prot/Carboxylest_S33"/>
</dbReference>